<dbReference type="Pfam" id="PF14897">
    <property type="entry name" value="EpsG"/>
    <property type="match status" value="1"/>
</dbReference>
<accession>A0ABQ1YVH0</accession>
<feature type="transmembrane region" description="Helical" evidence="1">
    <location>
        <begin position="333"/>
        <end position="361"/>
    </location>
</feature>
<comment type="caution">
    <text evidence="2">The sequence shown here is derived from an EMBL/GenBank/DDBJ whole genome shotgun (WGS) entry which is preliminary data.</text>
</comment>
<keyword evidence="1" id="KW-0472">Membrane</keyword>
<feature type="transmembrane region" description="Helical" evidence="1">
    <location>
        <begin position="283"/>
        <end position="304"/>
    </location>
</feature>
<evidence type="ECO:0000313" key="2">
    <source>
        <dbReference type="EMBL" id="GGH40400.1"/>
    </source>
</evidence>
<dbReference type="Proteomes" id="UP000600214">
    <property type="component" value="Unassembled WGS sequence"/>
</dbReference>
<feature type="transmembrane region" description="Helical" evidence="1">
    <location>
        <begin position="108"/>
        <end position="126"/>
    </location>
</feature>
<dbReference type="RefSeq" id="WP_188934469.1">
    <property type="nucleotide sequence ID" value="NZ_CP183969.1"/>
</dbReference>
<keyword evidence="1" id="KW-0812">Transmembrane</keyword>
<feature type="transmembrane region" description="Helical" evidence="1">
    <location>
        <begin position="157"/>
        <end position="181"/>
    </location>
</feature>
<feature type="transmembrane region" description="Helical" evidence="1">
    <location>
        <begin position="310"/>
        <end position="326"/>
    </location>
</feature>
<feature type="transmembrane region" description="Helical" evidence="1">
    <location>
        <begin position="28"/>
        <end position="45"/>
    </location>
</feature>
<keyword evidence="1" id="KW-1133">Transmembrane helix</keyword>
<keyword evidence="3" id="KW-1185">Reference proteome</keyword>
<name>A0ABQ1YVH0_9BACT</name>
<feature type="transmembrane region" description="Helical" evidence="1">
    <location>
        <begin position="193"/>
        <end position="215"/>
    </location>
</feature>
<proteinExistence type="predicted"/>
<gene>
    <name evidence="2" type="primary">cps2H</name>
    <name evidence="2" type="ORF">GCM10007423_35410</name>
</gene>
<protein>
    <submittedName>
        <fullName evidence="2">Polysaccharide polymerase</fullName>
    </submittedName>
</protein>
<sequence length="371" mass="42893">MLYYTVFCILILFALLEMVTVPEQTKKAMYIFLTLSFIVMGGLRWNTGNDWRPYHSFFTKFTTDDPFFLIAMEPGYVKFVQFLRIFSSSFTFYLIVLSTIAIGIKTTFFYKYAGAIFLAVILYWGTALADITAVRQTLAVSLCVLSSHFIIERKPWLFVFFVILAAQIHVTSYIFLVSYFIFNAEWSVRSKSIILIVAVAIGASGISESLLELIANITPAGIGLDRISQKALNYLEIGNEVDPQYELSKTQRLTAAIAKRAILLPVFFYFQERVTIRKDLYKGFLNLYTFGNILFFIVVDFITLQRAATYFYFYEILLLCIIYVNVKSKSIWLILIIAYSLFKMLSILVNAMDLLVPYIWIFSEDTYRFVY</sequence>
<organism evidence="2 3">
    <name type="scientific">Dyadobacter endophyticus</name>
    <dbReference type="NCBI Taxonomy" id="1749036"/>
    <lineage>
        <taxon>Bacteria</taxon>
        <taxon>Pseudomonadati</taxon>
        <taxon>Bacteroidota</taxon>
        <taxon>Cytophagia</taxon>
        <taxon>Cytophagales</taxon>
        <taxon>Spirosomataceae</taxon>
        <taxon>Dyadobacter</taxon>
    </lineage>
</organism>
<evidence type="ECO:0000256" key="1">
    <source>
        <dbReference type="SAM" id="Phobius"/>
    </source>
</evidence>
<dbReference type="EMBL" id="BMIA01000002">
    <property type="protein sequence ID" value="GGH40400.1"/>
    <property type="molecule type" value="Genomic_DNA"/>
</dbReference>
<evidence type="ECO:0000313" key="3">
    <source>
        <dbReference type="Proteomes" id="UP000600214"/>
    </source>
</evidence>
<dbReference type="InterPro" id="IPR049458">
    <property type="entry name" value="EpsG-like"/>
</dbReference>
<feature type="transmembrane region" description="Helical" evidence="1">
    <location>
        <begin position="82"/>
        <end position="102"/>
    </location>
</feature>
<reference evidence="3" key="1">
    <citation type="journal article" date="2019" name="Int. J. Syst. Evol. Microbiol.">
        <title>The Global Catalogue of Microorganisms (GCM) 10K type strain sequencing project: providing services to taxonomists for standard genome sequencing and annotation.</title>
        <authorList>
            <consortium name="The Broad Institute Genomics Platform"/>
            <consortium name="The Broad Institute Genome Sequencing Center for Infectious Disease"/>
            <person name="Wu L."/>
            <person name="Ma J."/>
        </authorList>
    </citation>
    <scope>NUCLEOTIDE SEQUENCE [LARGE SCALE GENOMIC DNA]</scope>
    <source>
        <strain evidence="3">CGMCC 1.15288</strain>
    </source>
</reference>